<evidence type="ECO:0000259" key="7">
    <source>
        <dbReference type="SMART" id="SM00014"/>
    </source>
</evidence>
<reference evidence="10" key="1">
    <citation type="submission" date="2025-04" db="UniProtKB">
        <authorList>
            <consortium name="RefSeq"/>
        </authorList>
    </citation>
    <scope>IDENTIFICATION</scope>
    <source>
        <tissue evidence="10">Whole insect</tissue>
    </source>
</reference>
<comment type="subcellular location">
    <subcellularLocation>
        <location evidence="1">Membrane</location>
        <topology evidence="1">Multi-pass membrane protein</topology>
    </subcellularLocation>
</comment>
<dbReference type="Proteomes" id="UP001652700">
    <property type="component" value="Unplaced"/>
</dbReference>
<dbReference type="RefSeq" id="XP_028130898.1">
    <property type="nucleotide sequence ID" value="XM_028275097.1"/>
</dbReference>
<feature type="transmembrane region" description="Helical" evidence="6">
    <location>
        <begin position="179"/>
        <end position="202"/>
    </location>
</feature>
<evidence type="ECO:0000256" key="2">
    <source>
        <dbReference type="ARBA" id="ARBA00008816"/>
    </source>
</evidence>
<gene>
    <name evidence="10" type="primary">LOC114326687</name>
</gene>
<dbReference type="PANTHER" id="PTHR10165:SF35">
    <property type="entry name" value="RE23632P"/>
    <property type="match status" value="1"/>
</dbReference>
<dbReference type="KEGG" id="dvv:114326687"/>
<evidence type="ECO:0000256" key="6">
    <source>
        <dbReference type="SAM" id="Phobius"/>
    </source>
</evidence>
<evidence type="ECO:0000256" key="3">
    <source>
        <dbReference type="ARBA" id="ARBA00022692"/>
    </source>
</evidence>
<evidence type="ECO:0000256" key="5">
    <source>
        <dbReference type="ARBA" id="ARBA00023136"/>
    </source>
</evidence>
<dbReference type="SMART" id="SM00014">
    <property type="entry name" value="acidPPc"/>
    <property type="match status" value="1"/>
</dbReference>
<dbReference type="GeneID" id="114326687"/>
<dbReference type="InterPro" id="IPR000326">
    <property type="entry name" value="PAP2/HPO"/>
</dbReference>
<accession>A0A6P7FBK2</accession>
<feature type="transmembrane region" description="Helical" evidence="6">
    <location>
        <begin position="90"/>
        <end position="113"/>
    </location>
</feature>
<dbReference type="PANTHER" id="PTHR10165">
    <property type="entry name" value="LIPID PHOSPHATE PHOSPHATASE"/>
    <property type="match status" value="1"/>
</dbReference>
<keyword evidence="4 6" id="KW-1133">Transmembrane helix</keyword>
<feature type="transmembrane region" description="Helical" evidence="6">
    <location>
        <begin position="214"/>
        <end position="235"/>
    </location>
</feature>
<dbReference type="EnsemblMetazoa" id="XM_028275097.2">
    <property type="protein sequence ID" value="XP_028130898.1"/>
    <property type="gene ID" value="LOC114326687"/>
</dbReference>
<dbReference type="Pfam" id="PF01569">
    <property type="entry name" value="PAP2"/>
    <property type="match status" value="1"/>
</dbReference>
<dbReference type="OrthoDB" id="10030083at2759"/>
<evidence type="ECO:0000256" key="1">
    <source>
        <dbReference type="ARBA" id="ARBA00004141"/>
    </source>
</evidence>
<dbReference type="GO" id="GO:0006644">
    <property type="term" value="P:phospholipid metabolic process"/>
    <property type="evidence" value="ECO:0007669"/>
    <property type="project" value="InterPro"/>
</dbReference>
<protein>
    <submittedName>
        <fullName evidence="10">Phospholipid phosphatase 5-like isoform X1</fullName>
    </submittedName>
</protein>
<dbReference type="FunCoup" id="A0A6P7FBK2">
    <property type="interactions" value="316"/>
</dbReference>
<keyword evidence="9" id="KW-1185">Reference proteome</keyword>
<organism evidence="10">
    <name type="scientific">Diabrotica virgifera virgifera</name>
    <name type="common">western corn rootworm</name>
    <dbReference type="NCBI Taxonomy" id="50390"/>
    <lineage>
        <taxon>Eukaryota</taxon>
        <taxon>Metazoa</taxon>
        <taxon>Ecdysozoa</taxon>
        <taxon>Arthropoda</taxon>
        <taxon>Hexapoda</taxon>
        <taxon>Insecta</taxon>
        <taxon>Pterygota</taxon>
        <taxon>Neoptera</taxon>
        <taxon>Endopterygota</taxon>
        <taxon>Coleoptera</taxon>
        <taxon>Polyphaga</taxon>
        <taxon>Cucujiformia</taxon>
        <taxon>Chrysomeloidea</taxon>
        <taxon>Chrysomelidae</taxon>
        <taxon>Galerucinae</taxon>
        <taxon>Diabroticina</taxon>
        <taxon>Diabroticites</taxon>
        <taxon>Diabrotica</taxon>
    </lineage>
</organism>
<dbReference type="InterPro" id="IPR043216">
    <property type="entry name" value="PAP-like"/>
</dbReference>
<sequence length="253" mass="29089">MDKTTTALHLILESGFRVGLWITFLWLEKFTPVIRHIDEDELWMYRYPSVDSYFPRRYLYATMIFVPSVIYSGHYILYRKARETIPEIICSVYGLTLGYCIDALLTAVLKLSVGRPRPNFYFRCFPEGYGTDIDNCEGEYHGQMDGRKSFPSAHATFIFTCMVYMILHIHNRIDLKKPIFLKGIVITLNSVLLIVALLVAASRTADYHHHYSDVLGGAMIGSGVAYVIHTLYATADEALQENILKIVRREKQE</sequence>
<feature type="transmembrane region" description="Helical" evidence="6">
    <location>
        <begin position="58"/>
        <end position="78"/>
    </location>
</feature>
<comment type="similarity">
    <text evidence="2">Belongs to the PA-phosphatase related phosphoesterase family.</text>
</comment>
<evidence type="ECO:0000256" key="4">
    <source>
        <dbReference type="ARBA" id="ARBA00022989"/>
    </source>
</evidence>
<evidence type="ECO:0000313" key="10">
    <source>
        <dbReference type="RefSeq" id="XP_028130898.1"/>
    </source>
</evidence>
<proteinExistence type="inferred from homology"/>
<dbReference type="Gene3D" id="1.20.144.10">
    <property type="entry name" value="Phosphatidic acid phosphatase type 2/haloperoxidase"/>
    <property type="match status" value="1"/>
</dbReference>
<keyword evidence="5 6" id="KW-0472">Membrane</keyword>
<name>A0A6P7FBK2_DIAVI</name>
<dbReference type="SUPFAM" id="SSF48317">
    <property type="entry name" value="Acid phosphatase/Vanadium-dependent haloperoxidase"/>
    <property type="match status" value="1"/>
</dbReference>
<dbReference type="GO" id="GO:0008195">
    <property type="term" value="F:phosphatidate phosphatase activity"/>
    <property type="evidence" value="ECO:0007669"/>
    <property type="project" value="TreeGrafter"/>
</dbReference>
<evidence type="ECO:0000313" key="9">
    <source>
        <dbReference type="Proteomes" id="UP001652700"/>
    </source>
</evidence>
<dbReference type="AlphaFoldDB" id="A0A6P7FBK2"/>
<keyword evidence="3 6" id="KW-0812">Transmembrane</keyword>
<feature type="transmembrane region" description="Helical" evidence="6">
    <location>
        <begin position="7"/>
        <end position="27"/>
    </location>
</feature>
<dbReference type="GO" id="GO:0046839">
    <property type="term" value="P:phospholipid dephosphorylation"/>
    <property type="evidence" value="ECO:0007669"/>
    <property type="project" value="TreeGrafter"/>
</dbReference>
<dbReference type="GO" id="GO:0016020">
    <property type="term" value="C:membrane"/>
    <property type="evidence" value="ECO:0007669"/>
    <property type="project" value="UniProtKB-SubCell"/>
</dbReference>
<reference evidence="8" key="2">
    <citation type="submission" date="2025-05" db="UniProtKB">
        <authorList>
            <consortium name="EnsemblMetazoa"/>
        </authorList>
    </citation>
    <scope>IDENTIFICATION</scope>
</reference>
<dbReference type="InterPro" id="IPR036938">
    <property type="entry name" value="PAP2/HPO_sf"/>
</dbReference>
<feature type="domain" description="Phosphatidic acid phosphatase type 2/haloperoxidase" evidence="7">
    <location>
        <begin position="88"/>
        <end position="229"/>
    </location>
</feature>
<feature type="transmembrane region" description="Helical" evidence="6">
    <location>
        <begin position="149"/>
        <end position="167"/>
    </location>
</feature>
<evidence type="ECO:0000313" key="8">
    <source>
        <dbReference type="EnsemblMetazoa" id="XP_028130898.1"/>
    </source>
</evidence>
<dbReference type="InParanoid" id="A0A6P7FBK2"/>